<evidence type="ECO:0000313" key="7">
    <source>
        <dbReference type="EMBL" id="KAK1595401.1"/>
    </source>
</evidence>
<protein>
    <submittedName>
        <fullName evidence="7">Ent-kaurene synthase</fullName>
    </submittedName>
</protein>
<sequence>MQLKIPNSSLLNHEAVLLLKDALKSFDEFYGAGAMSCAIYDTAWVSMVTKPDTGARIWLFPESFRVLMEEQNTDGSWSSAASQIDGILNTAAGLLSLVRHAAEPLQIAISGEDLVGRIELATASLKHQLDAWDVSLTLHVGYEIILPSLLRLLKEAGVEIGQWRGEDELMAVHAAKMSRFKPEFLYGKTQLTALHSLESFVGLIDFDKVTHHRYHGAIMSSPSATAAFLMNLSAWDDEAEQYLRNVVARGPGNGRGGVPSAFPSTNFEYTWILSTLIQAGFTADDLKSPELEKMASIIYRSLKESGTIGFSPGIEADVDDTAKALICLGSLGYSTPIDGMIKAFECETHFQTYPKERDPSFSANCNALLALLCQADLSSFSAQILKVVRFLSETWWNTDGPIKDKWNLCHLYPTMLMTEAFIRLLAIIDEGRLPSDFLAEELRSKVAIAVFQAGLRTMTEQKEDGSWSQSVEQTSYAVLILSESRRLRHFEFIQSDISDSIKRATYFLQDAVIAPDLLWIEKVTYSSLLLTKSYRLAALKAAITSPKIVGRGIPLDITERKISGYHQMYNKTPMFSSTPAWLIRASLIEGSLFLPLLRTRHLEIFPRRDMEEDKYFEIVPFTWTGCTNRRAAFSSPAFLYDMMRIAILDYQADEFMEAVAGSWFSDNLPKLVEIIEDLFRVPRDVNGIKAVNGTENGVTKPIDTNVSATDGETAEYVDARECMRRFVKHVMEHPSVVAASLEDKENLRREFRLYFLAQVDQIKHNQRFGAQDQQQRYLSPQTSFFQWVKETAARHVACPFTYAWALCVVPYAVGNMSRSQDGPSDYFTTAEEKYYAADMCLHLATMCRMYNDHGSAVRDGLEKNVNSLHFPEFARTQGGSPPKDALFKLAEYERSCWQTALARLEAAPALEPNFSVRRIKERRMAVLRTFMDTVDLYGQIYVVKDIASRMVPAQPLQ</sequence>
<dbReference type="Gene3D" id="1.50.10.20">
    <property type="match status" value="1"/>
</dbReference>
<keyword evidence="8" id="KW-1185">Reference proteome</keyword>
<evidence type="ECO:0000256" key="5">
    <source>
        <dbReference type="ARBA" id="ARBA00023235"/>
    </source>
</evidence>
<comment type="cofactor">
    <cofactor evidence="1">
        <name>Mg(2+)</name>
        <dbReference type="ChEBI" id="CHEBI:18420"/>
    </cofactor>
</comment>
<dbReference type="InterPro" id="IPR050148">
    <property type="entry name" value="Terpene_synthase-like"/>
</dbReference>
<dbReference type="AlphaFoldDB" id="A0AAD8V869"/>
<organism evidence="7 8">
    <name type="scientific">Colletotrichum navitas</name>
    <dbReference type="NCBI Taxonomy" id="681940"/>
    <lineage>
        <taxon>Eukaryota</taxon>
        <taxon>Fungi</taxon>
        <taxon>Dikarya</taxon>
        <taxon>Ascomycota</taxon>
        <taxon>Pezizomycotina</taxon>
        <taxon>Sordariomycetes</taxon>
        <taxon>Hypocreomycetidae</taxon>
        <taxon>Glomerellales</taxon>
        <taxon>Glomerellaceae</taxon>
        <taxon>Colletotrichum</taxon>
        <taxon>Colletotrichum graminicola species complex</taxon>
    </lineage>
</organism>
<dbReference type="GO" id="GO:0016102">
    <property type="term" value="P:diterpenoid biosynthetic process"/>
    <property type="evidence" value="ECO:0007669"/>
    <property type="project" value="TreeGrafter"/>
</dbReference>
<evidence type="ECO:0000256" key="6">
    <source>
        <dbReference type="ARBA" id="ARBA00023239"/>
    </source>
</evidence>
<dbReference type="RefSeq" id="XP_060416448.1">
    <property type="nucleotide sequence ID" value="XM_060564573.1"/>
</dbReference>
<dbReference type="PIRSF" id="PIRSF036498">
    <property type="entry name" value="Ent-kaurene_synthase_fungi"/>
    <property type="match status" value="1"/>
</dbReference>
<comment type="caution">
    <text evidence="7">The sequence shown here is derived from an EMBL/GenBank/DDBJ whole genome shotgun (WGS) entry which is preliminary data.</text>
</comment>
<keyword evidence="3" id="KW-0479">Metal-binding</keyword>
<evidence type="ECO:0000256" key="4">
    <source>
        <dbReference type="ARBA" id="ARBA00022842"/>
    </source>
</evidence>
<dbReference type="Proteomes" id="UP001230504">
    <property type="component" value="Unassembled WGS sequence"/>
</dbReference>
<dbReference type="InterPro" id="IPR017057">
    <property type="entry name" value="Ent-kaurene_synthase_fun"/>
</dbReference>
<gene>
    <name evidence="7" type="ORF">LY79DRAFT_681752</name>
</gene>
<dbReference type="PANTHER" id="PTHR31739:SF25">
    <property type="entry name" value="(E,E)-GERANYLLINALOOL SYNTHASE"/>
    <property type="match status" value="1"/>
</dbReference>
<dbReference type="GO" id="GO:0000287">
    <property type="term" value="F:magnesium ion binding"/>
    <property type="evidence" value="ECO:0007669"/>
    <property type="project" value="TreeGrafter"/>
</dbReference>
<dbReference type="InterPro" id="IPR008930">
    <property type="entry name" value="Terpenoid_cyclase/PrenylTrfase"/>
</dbReference>
<comment type="similarity">
    <text evidence="2">Belongs to the terpene synthase family.</text>
</comment>
<dbReference type="GO" id="GO:0010333">
    <property type="term" value="F:terpene synthase activity"/>
    <property type="evidence" value="ECO:0007669"/>
    <property type="project" value="InterPro"/>
</dbReference>
<evidence type="ECO:0000256" key="2">
    <source>
        <dbReference type="ARBA" id="ARBA00006333"/>
    </source>
</evidence>
<keyword evidence="6" id="KW-0456">Lyase</keyword>
<dbReference type="PANTHER" id="PTHR31739">
    <property type="entry name" value="ENT-COPALYL DIPHOSPHATE SYNTHASE, CHLOROPLASTIC"/>
    <property type="match status" value="1"/>
</dbReference>
<keyword evidence="4" id="KW-0460">Magnesium</keyword>
<dbReference type="GO" id="GO:0016853">
    <property type="term" value="F:isomerase activity"/>
    <property type="evidence" value="ECO:0007669"/>
    <property type="project" value="UniProtKB-KW"/>
</dbReference>
<name>A0AAD8V869_9PEZI</name>
<dbReference type="EMBL" id="JAHLJV010000016">
    <property type="protein sequence ID" value="KAK1595401.1"/>
    <property type="molecule type" value="Genomic_DNA"/>
</dbReference>
<dbReference type="Gene3D" id="1.50.10.160">
    <property type="match status" value="1"/>
</dbReference>
<dbReference type="SUPFAM" id="SSF48239">
    <property type="entry name" value="Terpenoid cyclases/Protein prenyltransferases"/>
    <property type="match status" value="1"/>
</dbReference>
<dbReference type="GeneID" id="85448813"/>
<keyword evidence="5" id="KW-0413">Isomerase</keyword>
<evidence type="ECO:0000313" key="8">
    <source>
        <dbReference type="Proteomes" id="UP001230504"/>
    </source>
</evidence>
<accession>A0AAD8V869</accession>
<proteinExistence type="inferred from homology"/>
<reference evidence="7" key="1">
    <citation type="submission" date="2021-06" db="EMBL/GenBank/DDBJ databases">
        <title>Comparative genomics, transcriptomics and evolutionary studies reveal genomic signatures of adaptation to plant cell wall in hemibiotrophic fungi.</title>
        <authorList>
            <consortium name="DOE Joint Genome Institute"/>
            <person name="Baroncelli R."/>
            <person name="Diaz J.F."/>
            <person name="Benocci T."/>
            <person name="Peng M."/>
            <person name="Battaglia E."/>
            <person name="Haridas S."/>
            <person name="Andreopoulos W."/>
            <person name="Labutti K."/>
            <person name="Pangilinan J."/>
            <person name="Floch G.L."/>
            <person name="Makela M.R."/>
            <person name="Henrissat B."/>
            <person name="Grigoriev I.V."/>
            <person name="Crouch J.A."/>
            <person name="De Vries R.P."/>
            <person name="Sukno S.A."/>
            <person name="Thon M.R."/>
        </authorList>
    </citation>
    <scope>NUCLEOTIDE SEQUENCE</scope>
    <source>
        <strain evidence="7">CBS 125086</strain>
    </source>
</reference>
<evidence type="ECO:0000256" key="1">
    <source>
        <dbReference type="ARBA" id="ARBA00001946"/>
    </source>
</evidence>
<evidence type="ECO:0000256" key="3">
    <source>
        <dbReference type="ARBA" id="ARBA00022723"/>
    </source>
</evidence>